<organism evidence="2 3">
    <name type="scientific">Bacillus pseudomycoides</name>
    <dbReference type="NCBI Taxonomy" id="64104"/>
    <lineage>
        <taxon>Bacteria</taxon>
        <taxon>Bacillati</taxon>
        <taxon>Bacillota</taxon>
        <taxon>Bacilli</taxon>
        <taxon>Bacillales</taxon>
        <taxon>Bacillaceae</taxon>
        <taxon>Bacillus</taxon>
        <taxon>Bacillus cereus group</taxon>
    </lineage>
</organism>
<dbReference type="InterPro" id="IPR009492">
    <property type="entry name" value="TniQ"/>
</dbReference>
<dbReference type="EMBL" id="MWPX01000006">
    <property type="protein sequence ID" value="OUM49312.1"/>
    <property type="molecule type" value="Genomic_DNA"/>
</dbReference>
<dbReference type="Pfam" id="PF06527">
    <property type="entry name" value="TniQ"/>
    <property type="match status" value="1"/>
</dbReference>
<protein>
    <recommendedName>
        <fullName evidence="1">TniQ domain-containing protein</fullName>
    </recommendedName>
</protein>
<gene>
    <name evidence="2" type="ORF">BW425_07790</name>
</gene>
<dbReference type="RefSeq" id="WP_088093846.1">
    <property type="nucleotide sequence ID" value="NZ_JBLOJB010000008.1"/>
</dbReference>
<dbReference type="Proteomes" id="UP000195321">
    <property type="component" value="Unassembled WGS sequence"/>
</dbReference>
<dbReference type="AlphaFoldDB" id="A0A1Y3MNZ6"/>
<accession>A0A1Y3MNZ6</accession>
<evidence type="ECO:0000313" key="3">
    <source>
        <dbReference type="Proteomes" id="UP000195321"/>
    </source>
</evidence>
<sequence>MGIQGIVQEMQNEYQVNISSLYSIEPIGIGTPYVESLISYIARLAYEHSILPGMIIKHILAEMLQKDYLKEKYQQGFISCHTAKFCGINSISMDIVQALEKITMRSDMIFLTLNPLKNLFNGRNVIGGRRKWCPCCLNEWKSRDEIIYEPLLWKIDSITYCPSHQCILQDECFKCKKKLQVFNSRMQNGFCSHCWSWLGNENREIVSIDDSSRVVVDNYFELLEKMHEDETIFNREKGIFILNQIKDTLSFNNIEMAKLFNVNPKILGGWLNGKGHPKIDKYLEFACKTNSSIYKIFIKQDYSSIYDFKSSLDKVDEIKSTEEKVFNIRITGSKKAVNLEVLKEMLVYNLNQETPLNLMQIQKKYRINRKTIKKYFPEIFQEHIKLTQYVIGKRKEIYAKQLMEEGKTFYQICEGKSSQSKYLHNNFPDLVKMKIHSREQKIVNRQEEIRTTLTKIIDEKLHVELSLKEIADKYGYTYTRLYKRCSELCKKIAKRHTEFRKEQRRKRVQQTFLKIQELAVQLHNENQYPSTTKIAKAMNDEYLFLKEGPKLFHKKILKELGYIRPK</sequence>
<comment type="caution">
    <text evidence="2">The sequence shown here is derived from an EMBL/GenBank/DDBJ whole genome shotgun (WGS) entry which is preliminary data.</text>
</comment>
<name>A0A1Y3MNZ6_9BACI</name>
<feature type="domain" description="TniQ" evidence="1">
    <location>
        <begin position="26"/>
        <end position="168"/>
    </location>
</feature>
<evidence type="ECO:0000313" key="2">
    <source>
        <dbReference type="EMBL" id="OUM49312.1"/>
    </source>
</evidence>
<reference evidence="2 3" key="1">
    <citation type="submission" date="2017-02" db="EMBL/GenBank/DDBJ databases">
        <title>Bacillus pseudomycoides isolate FSL K6-0042.</title>
        <authorList>
            <person name="Kovac J."/>
        </authorList>
    </citation>
    <scope>NUCLEOTIDE SEQUENCE [LARGE SCALE GENOMIC DNA]</scope>
    <source>
        <strain evidence="2 3">FSL K6-0042</strain>
    </source>
</reference>
<evidence type="ECO:0000259" key="1">
    <source>
        <dbReference type="Pfam" id="PF06527"/>
    </source>
</evidence>
<proteinExistence type="predicted"/>